<keyword evidence="9" id="KW-0067">ATP-binding</keyword>
<evidence type="ECO:0000256" key="10">
    <source>
        <dbReference type="ARBA" id="ARBA00022842"/>
    </source>
</evidence>
<evidence type="ECO:0000313" key="17">
    <source>
        <dbReference type="Proteomes" id="UP000749559"/>
    </source>
</evidence>
<dbReference type="Gene3D" id="3.30.200.20">
    <property type="entry name" value="Phosphorylase Kinase, domain 1"/>
    <property type="match status" value="1"/>
</dbReference>
<comment type="caution">
    <text evidence="16">The sequence shown here is derived from an EMBL/GenBank/DDBJ whole genome shotgun (WGS) entry which is preliminary data.</text>
</comment>
<feature type="region of interest" description="Disordered" evidence="14">
    <location>
        <begin position="413"/>
        <end position="505"/>
    </location>
</feature>
<keyword evidence="11" id="KW-0810">Translation regulation</keyword>
<feature type="compositionally biased region" description="Basic and acidic residues" evidence="14">
    <location>
        <begin position="23"/>
        <end position="33"/>
    </location>
</feature>
<dbReference type="PROSITE" id="PS00108">
    <property type="entry name" value="PROTEIN_KINASE_ST"/>
    <property type="match status" value="1"/>
</dbReference>
<evidence type="ECO:0000256" key="8">
    <source>
        <dbReference type="ARBA" id="ARBA00022777"/>
    </source>
</evidence>
<evidence type="ECO:0000256" key="3">
    <source>
        <dbReference type="ARBA" id="ARBA00012513"/>
    </source>
</evidence>
<evidence type="ECO:0000256" key="4">
    <source>
        <dbReference type="ARBA" id="ARBA00022527"/>
    </source>
</evidence>
<evidence type="ECO:0000256" key="5">
    <source>
        <dbReference type="ARBA" id="ARBA00022679"/>
    </source>
</evidence>
<evidence type="ECO:0000256" key="2">
    <source>
        <dbReference type="ARBA" id="ARBA00006692"/>
    </source>
</evidence>
<keyword evidence="7" id="KW-0547">Nucleotide-binding</keyword>
<dbReference type="InterPro" id="IPR050205">
    <property type="entry name" value="CDPK_Ser/Thr_kinases"/>
</dbReference>
<evidence type="ECO:0000256" key="9">
    <source>
        <dbReference type="ARBA" id="ARBA00022840"/>
    </source>
</evidence>
<dbReference type="Gene3D" id="1.10.510.10">
    <property type="entry name" value="Transferase(Phosphotransferase) domain 1"/>
    <property type="match status" value="1"/>
</dbReference>
<organism evidence="16 17">
    <name type="scientific">Owenia fusiformis</name>
    <name type="common">Polychaete worm</name>
    <dbReference type="NCBI Taxonomy" id="6347"/>
    <lineage>
        <taxon>Eukaryota</taxon>
        <taxon>Metazoa</taxon>
        <taxon>Spiralia</taxon>
        <taxon>Lophotrochozoa</taxon>
        <taxon>Annelida</taxon>
        <taxon>Polychaeta</taxon>
        <taxon>Sedentaria</taxon>
        <taxon>Canalipalpata</taxon>
        <taxon>Sabellida</taxon>
        <taxon>Oweniida</taxon>
        <taxon>Oweniidae</taxon>
        <taxon>Owenia</taxon>
    </lineage>
</organism>
<keyword evidence="17" id="KW-1185">Reference proteome</keyword>
<evidence type="ECO:0000256" key="14">
    <source>
        <dbReference type="SAM" id="MobiDB-lite"/>
    </source>
</evidence>
<evidence type="ECO:0000313" key="16">
    <source>
        <dbReference type="EMBL" id="CAH1774372.1"/>
    </source>
</evidence>
<keyword evidence="8" id="KW-0418">Kinase</keyword>
<dbReference type="Proteomes" id="UP000749559">
    <property type="component" value="Unassembled WGS sequence"/>
</dbReference>
<accession>A0A8S4N272</accession>
<evidence type="ECO:0000256" key="7">
    <source>
        <dbReference type="ARBA" id="ARBA00022741"/>
    </source>
</evidence>
<dbReference type="SUPFAM" id="SSF56112">
    <property type="entry name" value="Protein kinase-like (PK-like)"/>
    <property type="match status" value="1"/>
</dbReference>
<dbReference type="SMART" id="SM00220">
    <property type="entry name" value="S_TKc"/>
    <property type="match status" value="1"/>
</dbReference>
<dbReference type="PROSITE" id="PS50011">
    <property type="entry name" value="PROTEIN_KINASE_DOM"/>
    <property type="match status" value="1"/>
</dbReference>
<evidence type="ECO:0000259" key="15">
    <source>
        <dbReference type="PROSITE" id="PS50011"/>
    </source>
</evidence>
<dbReference type="InterPro" id="IPR011009">
    <property type="entry name" value="Kinase-like_dom_sf"/>
</dbReference>
<sequence>METVLPNQSELDRRLRMSPSRPETIKESPEEGKGMNILRDSTNNEQTQRPPRRKKKKRPSESRELTFNDLYRCTGEVLGEGAQTAVCTYTKLSNGKDYAVKIIDKSIGRSRSKVFKEVEIFNQCQSHENILNLEEFFEEENRFYLIFEKMDGGTLLEAIERRGHLTEQEASMVIRQIASALDFLHKKGISHRDLKPENILCQKRDELIPIKICDFDLGSGIIKSSHETTPCTTPELLTPVGSAEFMAPEVVDVWVDEASRYDKKCDIWSLGIIVYIMLCGYPPFVGYCKGNCGWDNGEYCEACQKMLFTSIQEGHYSFPEPEWTDISDGAKDLVRHLLVRDPHTRYNASQVLLHPWVTNNGNKTLLPTPGALKRNNSTKDIEAFAENAVAVNRMILQHLSISEPVAIPNPPRFCLGGGSTGDDDELSDYFKEMSSSDDSKNDEDSPPPFGLSPPGMSRLAQRRSMNRHNSGSYEDISGQSYDDSTFHPFNQTGSPNTIVKSITQS</sequence>
<protein>
    <recommendedName>
        <fullName evidence="3">non-specific serine/threonine protein kinase</fullName>
        <ecNumber evidence="3">2.7.11.1</ecNumber>
    </recommendedName>
</protein>
<evidence type="ECO:0000256" key="6">
    <source>
        <dbReference type="ARBA" id="ARBA00022723"/>
    </source>
</evidence>
<comment type="catalytic activity">
    <reaction evidence="12">
        <text>L-threonyl-[protein] + ATP = O-phospho-L-threonyl-[protein] + ADP + H(+)</text>
        <dbReference type="Rhea" id="RHEA:46608"/>
        <dbReference type="Rhea" id="RHEA-COMP:11060"/>
        <dbReference type="Rhea" id="RHEA-COMP:11605"/>
        <dbReference type="ChEBI" id="CHEBI:15378"/>
        <dbReference type="ChEBI" id="CHEBI:30013"/>
        <dbReference type="ChEBI" id="CHEBI:30616"/>
        <dbReference type="ChEBI" id="CHEBI:61977"/>
        <dbReference type="ChEBI" id="CHEBI:456216"/>
        <dbReference type="EC" id="2.7.11.1"/>
    </reaction>
</comment>
<dbReference type="InterPro" id="IPR000719">
    <property type="entry name" value="Prot_kinase_dom"/>
</dbReference>
<dbReference type="EMBL" id="CAIIXF020000001">
    <property type="protein sequence ID" value="CAH1774372.1"/>
    <property type="molecule type" value="Genomic_DNA"/>
</dbReference>
<dbReference type="Pfam" id="PF00069">
    <property type="entry name" value="Pkinase"/>
    <property type="match status" value="1"/>
</dbReference>
<dbReference type="InterPro" id="IPR008271">
    <property type="entry name" value="Ser/Thr_kinase_AS"/>
</dbReference>
<keyword evidence="6" id="KW-0479">Metal-binding</keyword>
<comment type="catalytic activity">
    <reaction evidence="13">
        <text>L-seryl-[protein] + ATP = O-phospho-L-seryl-[protein] + ADP + H(+)</text>
        <dbReference type="Rhea" id="RHEA:17989"/>
        <dbReference type="Rhea" id="RHEA-COMP:9863"/>
        <dbReference type="Rhea" id="RHEA-COMP:11604"/>
        <dbReference type="ChEBI" id="CHEBI:15378"/>
        <dbReference type="ChEBI" id="CHEBI:29999"/>
        <dbReference type="ChEBI" id="CHEBI:30616"/>
        <dbReference type="ChEBI" id="CHEBI:83421"/>
        <dbReference type="ChEBI" id="CHEBI:456216"/>
        <dbReference type="EC" id="2.7.11.1"/>
    </reaction>
</comment>
<dbReference type="GO" id="GO:0005524">
    <property type="term" value="F:ATP binding"/>
    <property type="evidence" value="ECO:0007669"/>
    <property type="project" value="UniProtKB-KW"/>
</dbReference>
<dbReference type="AlphaFoldDB" id="A0A8S4N272"/>
<keyword evidence="10" id="KW-0460">Magnesium</keyword>
<dbReference type="GO" id="GO:0046872">
    <property type="term" value="F:metal ion binding"/>
    <property type="evidence" value="ECO:0007669"/>
    <property type="project" value="UniProtKB-KW"/>
</dbReference>
<reference evidence="16" key="1">
    <citation type="submission" date="2022-03" db="EMBL/GenBank/DDBJ databases">
        <authorList>
            <person name="Martin C."/>
        </authorList>
    </citation>
    <scope>NUCLEOTIDE SEQUENCE</scope>
</reference>
<comment type="cofactor">
    <cofactor evidence="1">
        <name>Mg(2+)</name>
        <dbReference type="ChEBI" id="CHEBI:18420"/>
    </cofactor>
</comment>
<feature type="compositionally biased region" description="Polar residues" evidence="14">
    <location>
        <begin position="39"/>
        <end position="48"/>
    </location>
</feature>
<dbReference type="GO" id="GO:0004674">
    <property type="term" value="F:protein serine/threonine kinase activity"/>
    <property type="evidence" value="ECO:0007669"/>
    <property type="project" value="UniProtKB-KW"/>
</dbReference>
<comment type="similarity">
    <text evidence="2">Belongs to the protein kinase superfamily. CAMK Ser/Thr protein kinase family.</text>
</comment>
<evidence type="ECO:0000256" key="12">
    <source>
        <dbReference type="ARBA" id="ARBA00047899"/>
    </source>
</evidence>
<dbReference type="PANTHER" id="PTHR24349">
    <property type="entry name" value="SERINE/THREONINE-PROTEIN KINASE"/>
    <property type="match status" value="1"/>
</dbReference>
<dbReference type="FunFam" id="3.30.200.20:FF:000093">
    <property type="entry name" value="Putative map kinase-interacting serine/threonine-protein kinase 1"/>
    <property type="match status" value="1"/>
</dbReference>
<proteinExistence type="inferred from homology"/>
<keyword evidence="5" id="KW-0808">Transferase</keyword>
<feature type="compositionally biased region" description="Polar residues" evidence="14">
    <location>
        <begin position="467"/>
        <end position="505"/>
    </location>
</feature>
<dbReference type="GO" id="GO:0006417">
    <property type="term" value="P:regulation of translation"/>
    <property type="evidence" value="ECO:0007669"/>
    <property type="project" value="UniProtKB-KW"/>
</dbReference>
<feature type="region of interest" description="Disordered" evidence="14">
    <location>
        <begin position="1"/>
        <end position="63"/>
    </location>
</feature>
<gene>
    <name evidence="16" type="ORF">OFUS_LOCUS1851</name>
</gene>
<dbReference type="OrthoDB" id="5794026at2759"/>
<dbReference type="EC" id="2.7.11.1" evidence="3"/>
<evidence type="ECO:0000256" key="11">
    <source>
        <dbReference type="ARBA" id="ARBA00022845"/>
    </source>
</evidence>
<evidence type="ECO:0000256" key="1">
    <source>
        <dbReference type="ARBA" id="ARBA00001946"/>
    </source>
</evidence>
<feature type="domain" description="Protein kinase" evidence="15">
    <location>
        <begin position="72"/>
        <end position="357"/>
    </location>
</feature>
<dbReference type="FunFam" id="1.10.510.10:FF:000119">
    <property type="entry name" value="Putative map kinase-interacting serine/threonine-protein kinase 1"/>
    <property type="match status" value="1"/>
</dbReference>
<keyword evidence="4" id="KW-0723">Serine/threonine-protein kinase</keyword>
<name>A0A8S4N272_OWEFU</name>
<evidence type="ECO:0000256" key="13">
    <source>
        <dbReference type="ARBA" id="ARBA00048679"/>
    </source>
</evidence>